<evidence type="ECO:0000313" key="3">
    <source>
        <dbReference type="EMBL" id="OCL02071.1"/>
    </source>
</evidence>
<dbReference type="AlphaFoldDB" id="A0A8E2ENP0"/>
<feature type="chain" id="PRO_5034575401" description="DUF7580 domain-containing protein" evidence="1">
    <location>
        <begin position="28"/>
        <end position="433"/>
    </location>
</feature>
<dbReference type="PANTHER" id="PTHR35186">
    <property type="entry name" value="ANK_REP_REGION DOMAIN-CONTAINING PROTEIN"/>
    <property type="match status" value="1"/>
</dbReference>
<proteinExistence type="predicted"/>
<evidence type="ECO:0000313" key="4">
    <source>
        <dbReference type="Proteomes" id="UP000250140"/>
    </source>
</evidence>
<evidence type="ECO:0000259" key="2">
    <source>
        <dbReference type="Pfam" id="PF24476"/>
    </source>
</evidence>
<keyword evidence="1" id="KW-0732">Signal</keyword>
<evidence type="ECO:0000256" key="1">
    <source>
        <dbReference type="SAM" id="SignalP"/>
    </source>
</evidence>
<feature type="domain" description="DUF7580" evidence="2">
    <location>
        <begin position="244"/>
        <end position="428"/>
    </location>
</feature>
<organism evidence="3 4">
    <name type="scientific">Glonium stellatum</name>
    <dbReference type="NCBI Taxonomy" id="574774"/>
    <lineage>
        <taxon>Eukaryota</taxon>
        <taxon>Fungi</taxon>
        <taxon>Dikarya</taxon>
        <taxon>Ascomycota</taxon>
        <taxon>Pezizomycotina</taxon>
        <taxon>Dothideomycetes</taxon>
        <taxon>Pleosporomycetidae</taxon>
        <taxon>Gloniales</taxon>
        <taxon>Gloniaceae</taxon>
        <taxon>Glonium</taxon>
    </lineage>
</organism>
<name>A0A8E2ENP0_9PEZI</name>
<dbReference type="Proteomes" id="UP000250140">
    <property type="component" value="Unassembled WGS sequence"/>
</dbReference>
<dbReference type="PANTHER" id="PTHR35186:SF4">
    <property type="entry name" value="PRION-INHIBITION AND PROPAGATION HELO DOMAIN-CONTAINING PROTEIN"/>
    <property type="match status" value="1"/>
</dbReference>
<protein>
    <recommendedName>
        <fullName evidence="2">DUF7580 domain-containing protein</fullName>
    </recommendedName>
</protein>
<dbReference type="OrthoDB" id="3565018at2759"/>
<dbReference type="EMBL" id="KV751008">
    <property type="protein sequence ID" value="OCL02071.1"/>
    <property type="molecule type" value="Genomic_DNA"/>
</dbReference>
<reference evidence="3 4" key="1">
    <citation type="journal article" date="2016" name="Nat. Commun.">
        <title>Ectomycorrhizal ecology is imprinted in the genome of the dominant symbiotic fungus Cenococcum geophilum.</title>
        <authorList>
            <consortium name="DOE Joint Genome Institute"/>
            <person name="Peter M."/>
            <person name="Kohler A."/>
            <person name="Ohm R.A."/>
            <person name="Kuo A."/>
            <person name="Krutzmann J."/>
            <person name="Morin E."/>
            <person name="Arend M."/>
            <person name="Barry K.W."/>
            <person name="Binder M."/>
            <person name="Choi C."/>
            <person name="Clum A."/>
            <person name="Copeland A."/>
            <person name="Grisel N."/>
            <person name="Haridas S."/>
            <person name="Kipfer T."/>
            <person name="LaButti K."/>
            <person name="Lindquist E."/>
            <person name="Lipzen A."/>
            <person name="Maire R."/>
            <person name="Meier B."/>
            <person name="Mihaltcheva S."/>
            <person name="Molinier V."/>
            <person name="Murat C."/>
            <person name="Poggeler S."/>
            <person name="Quandt C.A."/>
            <person name="Sperisen C."/>
            <person name="Tritt A."/>
            <person name="Tisserant E."/>
            <person name="Crous P.W."/>
            <person name="Henrissat B."/>
            <person name="Nehls U."/>
            <person name="Egli S."/>
            <person name="Spatafora J.W."/>
            <person name="Grigoriev I.V."/>
            <person name="Martin F.M."/>
        </authorList>
    </citation>
    <scope>NUCLEOTIDE SEQUENCE [LARGE SCALE GENOMIC DNA]</scope>
    <source>
        <strain evidence="3 4">CBS 207.34</strain>
    </source>
</reference>
<keyword evidence="4" id="KW-1185">Reference proteome</keyword>
<sequence length="433" mass="49494">MSGFEAVGVILGVLPLIISALEHYAQGVSTAKRFWQYKSELKSLLRSIRTEKDIFLNTCETLLTGIVRVDQMSLFLEYPEGQLWHDLEIEEKLEERLKGAYAGYSETVEDMNTVLGKFMEKLKLDPAGKVQFSDPNAFKKEFKRLKFSISRSAYEDLLNKIRQNNVTLSQLTKQSITLESTRAACRRSSPNFRAVQDYAKSVYTILRSSWQCGCQAPHTVSLRLEPRCTTIPASTPSPNLAATNFRRPFTRYDKLRISVILASSVLQLHKTPWVDEKWGKDDILFIDRPSKPLFDHPYVARQFFACKTSQTDQPCSSDGLNPCRVIRNKALFDLGVLLIELWYGQSLEKLRTPADLNTDGIPSLTADWCTADRIVDEILWDAGSRYSEAVRRCIRCDFDRRETNLEDGDFRQAVYDGVVSLLEKNFEQFSCLD</sequence>
<feature type="signal peptide" evidence="1">
    <location>
        <begin position="1"/>
        <end position="27"/>
    </location>
</feature>
<accession>A0A8E2ENP0</accession>
<dbReference type="Pfam" id="PF24476">
    <property type="entry name" value="DUF7580"/>
    <property type="match status" value="1"/>
</dbReference>
<dbReference type="InterPro" id="IPR056002">
    <property type="entry name" value="DUF7580"/>
</dbReference>
<gene>
    <name evidence="3" type="ORF">AOQ84DRAFT_424460</name>
</gene>